<dbReference type="EMBL" id="CM000950">
    <property type="protein sequence ID" value="EDY65694.1"/>
    <property type="molecule type" value="Genomic_DNA"/>
</dbReference>
<dbReference type="AlphaFoldDB" id="B5HFT3"/>
<feature type="domain" description="Protein kinase" evidence="6">
    <location>
        <begin position="21"/>
        <end position="273"/>
    </location>
</feature>
<dbReference type="InterPro" id="IPR011009">
    <property type="entry name" value="Kinase-like_dom_sf"/>
</dbReference>
<dbReference type="eggNOG" id="COG0457">
    <property type="taxonomic scope" value="Bacteria"/>
</dbReference>
<keyword evidence="8" id="KW-1185">Reference proteome</keyword>
<dbReference type="PANTHER" id="PTHR43289">
    <property type="entry name" value="MITOGEN-ACTIVATED PROTEIN KINASE KINASE KINASE 20-RELATED"/>
    <property type="match status" value="1"/>
</dbReference>
<dbReference type="InterPro" id="IPR008271">
    <property type="entry name" value="Ser/Thr_kinase_AS"/>
</dbReference>
<dbReference type="CDD" id="cd14014">
    <property type="entry name" value="STKc_PknB_like"/>
    <property type="match status" value="1"/>
</dbReference>
<accession>B5HFT3</accession>
<protein>
    <submittedName>
        <fullName evidence="7">Serine/threonine protein kinase</fullName>
    </submittedName>
</protein>
<dbReference type="Gene3D" id="1.25.40.10">
    <property type="entry name" value="Tetratricopeptide repeat domain"/>
    <property type="match status" value="2"/>
</dbReference>
<keyword evidence="1" id="KW-0808">Transferase</keyword>
<sequence length="547" mass="58039">MADLMWGSPLDGRDPTTVGPYTVLRVLGQGGMGRVYLARGLGTRLYAVKVIRPHLADEDGFRARFVREASAARAVSGAFTAPVVEVSPSDAELLWMAVAFVAAPPLDTLVERAGVLPPAGVWWVAAGIAEALLSVHGAQLVHRDLKPANVLVTAEGPRVIDFGIAKALDAVGTASTHVMGTAGFMAPEHIRGAAGPASDVFALGAVMVFAATGHAPFTGPSAGDVLARTLYQPPDLNGLPGELADVVGRCLAKEPEARPTPSQVLEEFRHHRDRTDAPHAAASWLPAKALAVIEGFGSPPSTAPTAPLPPPATTRLITADLQQRTREAQALGAAGDVAAARDLCADLVRDHVRVLGADHPDTLFARDWHAFYTAEAGDVAAARDLYADLVRDRTRVLGPDHPDTLHVQNQHARYTGAAGDAAAARDLCADLVRDRTRVLGADDAQTLRARDWHARHTGAAGDVAAARDLCADLVRDHVRVLGADHPDTLFARDWHAFYTAEAGDVAAARDLYADLVRDRTRVLGPDHPDTLHVQNQHARYTAEAQAQ</sequence>
<dbReference type="PANTHER" id="PTHR43289:SF34">
    <property type="entry name" value="SERINE_THREONINE-PROTEIN KINASE YBDM-RELATED"/>
    <property type="match status" value="1"/>
</dbReference>
<evidence type="ECO:0000256" key="4">
    <source>
        <dbReference type="ARBA" id="ARBA00022840"/>
    </source>
</evidence>
<organism evidence="7 8">
    <name type="scientific">Streptomyces pristinaespiralis (strain ATCC 25486 / DSM 40338 / CBS 914.69 / JCM 4507 / KCC S-0507 / NBRC 13074 / NRRL 2958 / 5647)</name>
    <dbReference type="NCBI Taxonomy" id="457429"/>
    <lineage>
        <taxon>Bacteria</taxon>
        <taxon>Bacillati</taxon>
        <taxon>Actinomycetota</taxon>
        <taxon>Actinomycetes</taxon>
        <taxon>Kitasatosporales</taxon>
        <taxon>Streptomycetaceae</taxon>
        <taxon>Streptomyces</taxon>
    </lineage>
</organism>
<dbReference type="SMART" id="SM00220">
    <property type="entry name" value="S_TKc"/>
    <property type="match status" value="1"/>
</dbReference>
<dbReference type="PROSITE" id="PS00108">
    <property type="entry name" value="PROTEIN_KINASE_ST"/>
    <property type="match status" value="1"/>
</dbReference>
<gene>
    <name evidence="7" type="ORF">SSDG_03899</name>
</gene>
<keyword evidence="4 5" id="KW-0067">ATP-binding</keyword>
<proteinExistence type="predicted"/>
<dbReference type="Pfam" id="PF13374">
    <property type="entry name" value="TPR_10"/>
    <property type="match status" value="4"/>
</dbReference>
<keyword evidence="7" id="KW-0723">Serine/threonine-protein kinase</keyword>
<dbReference type="Gene3D" id="1.10.510.10">
    <property type="entry name" value="Transferase(Phosphotransferase) domain 1"/>
    <property type="match status" value="1"/>
</dbReference>
<reference evidence="8" key="2">
    <citation type="submission" date="2009-10" db="EMBL/GenBank/DDBJ databases">
        <title>The genome sequence of Streptomyces pristinaespiralis strain ATCC 25486.</title>
        <authorList>
            <consortium name="The Broad Institute Genome Sequencing Platform"/>
            <consortium name="Broad Institute Microbial Sequencing Center"/>
            <person name="Fischbach M."/>
            <person name="Godfrey P."/>
            <person name="Ward D."/>
            <person name="Young S."/>
            <person name="Zeng Q."/>
            <person name="Koehrsen M."/>
            <person name="Alvarado L."/>
            <person name="Berlin A.M."/>
            <person name="Bochicchio J."/>
            <person name="Borenstein D."/>
            <person name="Chapman S.B."/>
            <person name="Chen Z."/>
            <person name="Engels R."/>
            <person name="Freedman E."/>
            <person name="Gellesch M."/>
            <person name="Goldberg J."/>
            <person name="Griggs A."/>
            <person name="Gujja S."/>
            <person name="Heilman E.R."/>
            <person name="Heiman D.I."/>
            <person name="Hepburn T.A."/>
            <person name="Howarth C."/>
            <person name="Jen D."/>
            <person name="Larson L."/>
            <person name="Lewis B."/>
            <person name="Mehta T."/>
            <person name="Park D."/>
            <person name="Pearson M."/>
            <person name="Richards J."/>
            <person name="Roberts A."/>
            <person name="Saif S."/>
            <person name="Shea T.D."/>
            <person name="Shenoy N."/>
            <person name="Sisk P."/>
            <person name="Stolte C."/>
            <person name="Sykes S.N."/>
            <person name="Thomson T."/>
            <person name="Walk T."/>
            <person name="White J."/>
            <person name="Yandava C."/>
            <person name="Straight P."/>
            <person name="Clardy J."/>
            <person name="Hung D."/>
            <person name="Kolter R."/>
            <person name="Mekalanos J."/>
            <person name="Walker S."/>
            <person name="Walsh C.T."/>
            <person name="Wieland-Brown L.C."/>
            <person name="Haas B."/>
            <person name="Nusbaum C."/>
            <person name="Birren B."/>
        </authorList>
    </citation>
    <scope>NUCLEOTIDE SEQUENCE [LARGE SCALE GENOMIC DNA]</scope>
    <source>
        <strain evidence="8">ATCC 25486 / DSM 40338 / CBS 914.69 / JCM 4507 / NBRC 13074 / NRRL 2958 / 5647</strain>
    </source>
</reference>
<dbReference type="SUPFAM" id="SSF56112">
    <property type="entry name" value="Protein kinase-like (PK-like)"/>
    <property type="match status" value="1"/>
</dbReference>
<feature type="binding site" evidence="5">
    <location>
        <position position="49"/>
    </location>
    <ligand>
        <name>ATP</name>
        <dbReference type="ChEBI" id="CHEBI:30616"/>
    </ligand>
</feature>
<evidence type="ECO:0000256" key="1">
    <source>
        <dbReference type="ARBA" id="ARBA00022679"/>
    </source>
</evidence>
<keyword evidence="3 7" id="KW-0418">Kinase</keyword>
<dbReference type="InterPro" id="IPR000719">
    <property type="entry name" value="Prot_kinase_dom"/>
</dbReference>
<evidence type="ECO:0000256" key="2">
    <source>
        <dbReference type="ARBA" id="ARBA00022741"/>
    </source>
</evidence>
<keyword evidence="2 5" id="KW-0547">Nucleotide-binding</keyword>
<dbReference type="Gene3D" id="3.30.200.20">
    <property type="entry name" value="Phosphorylase Kinase, domain 1"/>
    <property type="match status" value="1"/>
</dbReference>
<evidence type="ECO:0000259" key="6">
    <source>
        <dbReference type="PROSITE" id="PS50011"/>
    </source>
</evidence>
<dbReference type="InterPro" id="IPR017441">
    <property type="entry name" value="Protein_kinase_ATP_BS"/>
</dbReference>
<evidence type="ECO:0000256" key="3">
    <source>
        <dbReference type="ARBA" id="ARBA00022777"/>
    </source>
</evidence>
<dbReference type="PROSITE" id="PS00107">
    <property type="entry name" value="PROTEIN_KINASE_ATP"/>
    <property type="match status" value="1"/>
</dbReference>
<evidence type="ECO:0000256" key="5">
    <source>
        <dbReference type="PROSITE-ProRule" id="PRU10141"/>
    </source>
</evidence>
<evidence type="ECO:0000313" key="8">
    <source>
        <dbReference type="Proteomes" id="UP000002805"/>
    </source>
</evidence>
<dbReference type="eggNOG" id="COG0515">
    <property type="taxonomic scope" value="Bacteria"/>
</dbReference>
<dbReference type="GO" id="GO:0004674">
    <property type="term" value="F:protein serine/threonine kinase activity"/>
    <property type="evidence" value="ECO:0007669"/>
    <property type="project" value="UniProtKB-KW"/>
</dbReference>
<reference evidence="8" key="1">
    <citation type="submission" date="2008-02" db="EMBL/GenBank/DDBJ databases">
        <authorList>
            <consortium name="The Broad Institute Genome Sequencing Platform"/>
            <person name="Fischbach M."/>
            <person name="Ward D."/>
            <person name="Young S."/>
            <person name="Jaffe D."/>
            <person name="Gnerre S."/>
            <person name="Berlin A."/>
            <person name="Heiman D."/>
            <person name="Hepburn T."/>
            <person name="Sykes S."/>
            <person name="Alvarado L."/>
            <person name="Kodira C.D."/>
            <person name="Straight P."/>
            <person name="Clardy J."/>
            <person name="Hung D."/>
            <person name="Kolter R."/>
            <person name="Mekalanos J."/>
            <person name="Walker S."/>
            <person name="Walsh C.T."/>
            <person name="Lander E."/>
            <person name="Galagan J."/>
            <person name="Nusbaum C."/>
            <person name="Birren B."/>
        </authorList>
    </citation>
    <scope>NUCLEOTIDE SEQUENCE [LARGE SCALE GENOMIC DNA]</scope>
    <source>
        <strain evidence="8">ATCC 25486 / DSM 40338 / CBS 914.69 / JCM 4507 / NBRC 13074 / NRRL 2958 / 5647</strain>
    </source>
</reference>
<dbReference type="Proteomes" id="UP000002805">
    <property type="component" value="Chromosome"/>
</dbReference>
<name>B5HFT3_STRE2</name>
<dbReference type="HOGENOM" id="CLU_497735_0_0_11"/>
<dbReference type="GO" id="GO:0005524">
    <property type="term" value="F:ATP binding"/>
    <property type="evidence" value="ECO:0007669"/>
    <property type="project" value="UniProtKB-UniRule"/>
</dbReference>
<dbReference type="InterPro" id="IPR011990">
    <property type="entry name" value="TPR-like_helical_dom_sf"/>
</dbReference>
<dbReference type="PROSITE" id="PS50011">
    <property type="entry name" value="PROTEIN_KINASE_DOM"/>
    <property type="match status" value="1"/>
</dbReference>
<evidence type="ECO:0000313" key="7">
    <source>
        <dbReference type="EMBL" id="EDY65694.1"/>
    </source>
</evidence>
<dbReference type="Pfam" id="PF00069">
    <property type="entry name" value="Pkinase"/>
    <property type="match status" value="1"/>
</dbReference>